<dbReference type="EMBL" id="BKAJ01000045">
    <property type="protein sequence ID" value="GEP55821.1"/>
    <property type="molecule type" value="Genomic_DNA"/>
</dbReference>
<dbReference type="PANTHER" id="PTHR43357:SF4">
    <property type="entry name" value="INNER MEMBRANE ABC TRANSPORTER PERMEASE PROTEIN YDCV"/>
    <property type="match status" value="1"/>
</dbReference>
<keyword evidence="2 8" id="KW-0813">Transport</keyword>
<feature type="transmembrane region" description="Helical" evidence="8">
    <location>
        <begin position="377"/>
        <end position="399"/>
    </location>
</feature>
<accession>A0A512NAN9</accession>
<evidence type="ECO:0000259" key="9">
    <source>
        <dbReference type="PROSITE" id="PS50928"/>
    </source>
</evidence>
<dbReference type="SUPFAM" id="SSF161098">
    <property type="entry name" value="MetI-like"/>
    <property type="match status" value="2"/>
</dbReference>
<feature type="transmembrane region" description="Helical" evidence="8">
    <location>
        <begin position="411"/>
        <end position="433"/>
    </location>
</feature>
<keyword evidence="4" id="KW-0997">Cell inner membrane</keyword>
<keyword evidence="11" id="KW-1185">Reference proteome</keyword>
<reference evidence="10 11" key="1">
    <citation type="submission" date="2019-07" db="EMBL/GenBank/DDBJ databases">
        <title>Whole genome shotgun sequence of Reyranella soli NBRC 108950.</title>
        <authorList>
            <person name="Hosoyama A."/>
            <person name="Uohara A."/>
            <person name="Ohji S."/>
            <person name="Ichikawa N."/>
        </authorList>
    </citation>
    <scope>NUCLEOTIDE SEQUENCE [LARGE SCALE GENOMIC DNA]</scope>
    <source>
        <strain evidence="10 11">NBRC 108950</strain>
    </source>
</reference>
<dbReference type="RefSeq" id="WP_246158411.1">
    <property type="nucleotide sequence ID" value="NZ_BKAJ01000045.1"/>
</dbReference>
<feature type="transmembrane region" description="Helical" evidence="8">
    <location>
        <begin position="493"/>
        <end position="514"/>
    </location>
</feature>
<feature type="domain" description="ABC transmembrane type-1" evidence="9">
    <location>
        <begin position="373"/>
        <end position="565"/>
    </location>
</feature>
<feature type="transmembrane region" description="Helical" evidence="8">
    <location>
        <begin position="167"/>
        <end position="187"/>
    </location>
</feature>
<evidence type="ECO:0000256" key="7">
    <source>
        <dbReference type="ARBA" id="ARBA00023136"/>
    </source>
</evidence>
<organism evidence="10 11">
    <name type="scientific">Reyranella soli</name>
    <dbReference type="NCBI Taxonomy" id="1230389"/>
    <lineage>
        <taxon>Bacteria</taxon>
        <taxon>Pseudomonadati</taxon>
        <taxon>Pseudomonadota</taxon>
        <taxon>Alphaproteobacteria</taxon>
        <taxon>Hyphomicrobiales</taxon>
        <taxon>Reyranellaceae</taxon>
        <taxon>Reyranella</taxon>
    </lineage>
</organism>
<comment type="subcellular location">
    <subcellularLocation>
        <location evidence="1">Cell inner membrane</location>
        <topology evidence="1">Multi-pass membrane protein</topology>
    </subcellularLocation>
    <subcellularLocation>
        <location evidence="8">Cell membrane</location>
        <topology evidence="8">Multi-pass membrane protein</topology>
    </subcellularLocation>
</comment>
<dbReference type="CDD" id="cd06261">
    <property type="entry name" value="TM_PBP2"/>
    <property type="match status" value="2"/>
</dbReference>
<gene>
    <name evidence="10" type="ORF">RSO01_29870</name>
</gene>
<evidence type="ECO:0000256" key="1">
    <source>
        <dbReference type="ARBA" id="ARBA00004429"/>
    </source>
</evidence>
<feature type="domain" description="ABC transmembrane type-1" evidence="9">
    <location>
        <begin position="78"/>
        <end position="288"/>
    </location>
</feature>
<comment type="similarity">
    <text evidence="8">Belongs to the binding-protein-dependent transport system permease family.</text>
</comment>
<keyword evidence="3" id="KW-1003">Cell membrane</keyword>
<feature type="transmembrane region" description="Helical" evidence="8">
    <location>
        <begin position="439"/>
        <end position="461"/>
    </location>
</feature>
<dbReference type="GO" id="GO:0055085">
    <property type="term" value="P:transmembrane transport"/>
    <property type="evidence" value="ECO:0007669"/>
    <property type="project" value="InterPro"/>
</dbReference>
<feature type="transmembrane region" description="Helical" evidence="8">
    <location>
        <begin position="208"/>
        <end position="230"/>
    </location>
</feature>
<evidence type="ECO:0000256" key="8">
    <source>
        <dbReference type="RuleBase" id="RU363032"/>
    </source>
</evidence>
<feature type="transmembrane region" description="Helical" evidence="8">
    <location>
        <begin position="317"/>
        <end position="340"/>
    </location>
</feature>
<evidence type="ECO:0000313" key="11">
    <source>
        <dbReference type="Proteomes" id="UP000321058"/>
    </source>
</evidence>
<feature type="transmembrane region" description="Helical" evidence="8">
    <location>
        <begin position="547"/>
        <end position="564"/>
    </location>
</feature>
<keyword evidence="6 8" id="KW-1133">Transmembrane helix</keyword>
<evidence type="ECO:0000256" key="3">
    <source>
        <dbReference type="ARBA" id="ARBA00022475"/>
    </source>
</evidence>
<dbReference type="GO" id="GO:0005886">
    <property type="term" value="C:plasma membrane"/>
    <property type="evidence" value="ECO:0007669"/>
    <property type="project" value="UniProtKB-SubCell"/>
</dbReference>
<dbReference type="Gene3D" id="1.10.3720.10">
    <property type="entry name" value="MetI-like"/>
    <property type="match status" value="2"/>
</dbReference>
<dbReference type="InterPro" id="IPR000515">
    <property type="entry name" value="MetI-like"/>
</dbReference>
<evidence type="ECO:0000256" key="6">
    <source>
        <dbReference type="ARBA" id="ARBA00022989"/>
    </source>
</evidence>
<dbReference type="PANTHER" id="PTHR43357">
    <property type="entry name" value="INNER MEMBRANE ABC TRANSPORTER PERMEASE PROTEIN YDCV"/>
    <property type="match status" value="1"/>
</dbReference>
<feature type="transmembrane region" description="Helical" evidence="8">
    <location>
        <begin position="27"/>
        <end position="47"/>
    </location>
</feature>
<sequence>MVTVAAPLGERSALAGGLWRWGRPAGIAALIAILCFLSLYPMLMLLYGSLHSTPPGIAGEFNLNGYISIATPENLVVLANTVGISLVKTVLALALAVLLAWIIARTDTPGRGVLEVLITLPFFIPPILTATAWAMLGNAQVGTINLAWRWLTGSDGTLVDVYSYGGVIWHMMQYSTPFIFLFVVDAFRAMDPALEESSRMSGATRWQTFWRVTFALMLPVTTSAFILSFIRGIESFESAVFFGVPVGIEVITTTIYNSITQRAQPDYQSATALSFAALALMFLLLVMQNRLLRGRSFTTVTGKGYSPNITRLGRLRWVTFGTCILFFALTVALPIGQLLLSSFFKFFGFYEADMLTFDHYRSVWENSSFWRAFGNTMLLGVAGATATMALGGIVAYVTTRTRWRGRRLIDLLAWLPWMMPGMVLGIGFLWGFAILPHAIPIYGTLWALLLAYIALGTPVAVRVTSSAYQQIANDIEECSRVHGAGWWQTLGRILIALAWPAFAVGWVLIFFGIMRELSASILLYAPGTEVLSVVMLKMWVSGKPEEVSVIGLVMLVLVLVFRWVQLKVIKRRISTL</sequence>
<feature type="transmembrane region" description="Helical" evidence="8">
    <location>
        <begin position="267"/>
        <end position="287"/>
    </location>
</feature>
<evidence type="ECO:0000256" key="5">
    <source>
        <dbReference type="ARBA" id="ARBA00022692"/>
    </source>
</evidence>
<dbReference type="Pfam" id="PF00528">
    <property type="entry name" value="BPD_transp_1"/>
    <property type="match status" value="2"/>
</dbReference>
<evidence type="ECO:0000256" key="4">
    <source>
        <dbReference type="ARBA" id="ARBA00022519"/>
    </source>
</evidence>
<dbReference type="InterPro" id="IPR035906">
    <property type="entry name" value="MetI-like_sf"/>
</dbReference>
<feature type="transmembrane region" description="Helical" evidence="8">
    <location>
        <begin position="116"/>
        <end position="136"/>
    </location>
</feature>
<dbReference type="PROSITE" id="PS50928">
    <property type="entry name" value="ABC_TM1"/>
    <property type="match status" value="2"/>
</dbReference>
<dbReference type="Proteomes" id="UP000321058">
    <property type="component" value="Unassembled WGS sequence"/>
</dbReference>
<dbReference type="AlphaFoldDB" id="A0A512NAN9"/>
<evidence type="ECO:0000313" key="10">
    <source>
        <dbReference type="EMBL" id="GEP55821.1"/>
    </source>
</evidence>
<comment type="caution">
    <text evidence="10">The sequence shown here is derived from an EMBL/GenBank/DDBJ whole genome shotgun (WGS) entry which is preliminary data.</text>
</comment>
<name>A0A512NAN9_9HYPH</name>
<keyword evidence="7 8" id="KW-0472">Membrane</keyword>
<feature type="transmembrane region" description="Helical" evidence="8">
    <location>
        <begin position="82"/>
        <end position="104"/>
    </location>
</feature>
<evidence type="ECO:0000256" key="2">
    <source>
        <dbReference type="ARBA" id="ARBA00022448"/>
    </source>
</evidence>
<proteinExistence type="inferred from homology"/>
<keyword evidence="5 8" id="KW-0812">Transmembrane</keyword>
<protein>
    <submittedName>
        <fullName evidence="10">Iron dicitrate ABC transporter permease</fullName>
    </submittedName>
</protein>